<proteinExistence type="predicted"/>
<accession>A0A915AZH4</accession>
<dbReference type="WBParaSite" id="PgR020_g136_t03">
    <property type="protein sequence ID" value="PgR020_g136_t03"/>
    <property type="gene ID" value="PgR020_g136"/>
</dbReference>
<evidence type="ECO:0000259" key="1">
    <source>
        <dbReference type="Pfam" id="PF23674"/>
    </source>
</evidence>
<dbReference type="AlphaFoldDB" id="A0A915AZH4"/>
<dbReference type="Pfam" id="PF23674">
    <property type="entry name" value="RYYR-CCHC"/>
    <property type="match status" value="1"/>
</dbReference>
<dbReference type="InterPro" id="IPR057001">
    <property type="entry name" value="RYYR-CCHC"/>
</dbReference>
<dbReference type="Proteomes" id="UP000887569">
    <property type="component" value="Unplaced"/>
</dbReference>
<name>A0A915AZH4_PARUN</name>
<reference evidence="3" key="1">
    <citation type="submission" date="2022-11" db="UniProtKB">
        <authorList>
            <consortium name="WormBaseParasite"/>
        </authorList>
    </citation>
    <scope>IDENTIFICATION</scope>
</reference>
<protein>
    <recommendedName>
        <fullName evidence="1">RYYR-CCHC domain-containing protein</fullName>
    </recommendedName>
</protein>
<evidence type="ECO:0000313" key="2">
    <source>
        <dbReference type="Proteomes" id="UP000887569"/>
    </source>
</evidence>
<keyword evidence="2" id="KW-1185">Reference proteome</keyword>
<sequence>MCLLYRQQFEREIDNEERNISVQCTRSKRLTVSSLVVSDASGDAVRIYRIGSKSKDGRTAYYRCSKCETLSHKSRVASGIYLWVLSDWFHATGEL</sequence>
<feature type="domain" description="RYYR-CCHC" evidence="1">
    <location>
        <begin position="23"/>
        <end position="76"/>
    </location>
</feature>
<evidence type="ECO:0000313" key="3">
    <source>
        <dbReference type="WBParaSite" id="PgR020_g136_t03"/>
    </source>
</evidence>
<organism evidence="2 3">
    <name type="scientific">Parascaris univalens</name>
    <name type="common">Nematode worm</name>
    <dbReference type="NCBI Taxonomy" id="6257"/>
    <lineage>
        <taxon>Eukaryota</taxon>
        <taxon>Metazoa</taxon>
        <taxon>Ecdysozoa</taxon>
        <taxon>Nematoda</taxon>
        <taxon>Chromadorea</taxon>
        <taxon>Rhabditida</taxon>
        <taxon>Spirurina</taxon>
        <taxon>Ascaridomorpha</taxon>
        <taxon>Ascaridoidea</taxon>
        <taxon>Ascarididae</taxon>
        <taxon>Parascaris</taxon>
    </lineage>
</organism>